<gene>
    <name evidence="2" type="ORF">A1Q1_00380</name>
</gene>
<name>J6F097_TRIAS</name>
<dbReference type="KEGG" id="tasa:A1Q1_00380"/>
<reference evidence="2 3" key="1">
    <citation type="journal article" date="2012" name="Eukaryot. Cell">
        <title>Draft genome sequence of CBS 2479, the standard type strain of Trichosporon asahii.</title>
        <authorList>
            <person name="Yang R.Y."/>
            <person name="Li H.T."/>
            <person name="Zhu H."/>
            <person name="Zhou G.P."/>
            <person name="Wang M."/>
            <person name="Wang L."/>
        </authorList>
    </citation>
    <scope>NUCLEOTIDE SEQUENCE [LARGE SCALE GENOMIC DNA]</scope>
    <source>
        <strain evidence="3">ATCC 90039 / CBS 2479 / JCM 2466 / KCTC 7840 / NCYC 2677 / UAMH 7654</strain>
    </source>
</reference>
<comment type="caution">
    <text evidence="2">The sequence shown here is derived from an EMBL/GenBank/DDBJ whole genome shotgun (WGS) entry which is preliminary data.</text>
</comment>
<dbReference type="VEuPathDB" id="FungiDB:A1Q1_00380"/>
<feature type="region of interest" description="Disordered" evidence="1">
    <location>
        <begin position="239"/>
        <end position="272"/>
    </location>
</feature>
<feature type="compositionally biased region" description="Polar residues" evidence="1">
    <location>
        <begin position="1"/>
        <end position="14"/>
    </location>
</feature>
<dbReference type="EMBL" id="ALBS01000112">
    <property type="protein sequence ID" value="EJT50359.1"/>
    <property type="molecule type" value="Genomic_DNA"/>
</dbReference>
<evidence type="ECO:0000313" key="3">
    <source>
        <dbReference type="Proteomes" id="UP000002748"/>
    </source>
</evidence>
<feature type="compositionally biased region" description="Acidic residues" evidence="1">
    <location>
        <begin position="367"/>
        <end position="381"/>
    </location>
</feature>
<evidence type="ECO:0000313" key="2">
    <source>
        <dbReference type="EMBL" id="EJT50359.1"/>
    </source>
</evidence>
<feature type="compositionally biased region" description="Low complexity" evidence="1">
    <location>
        <begin position="137"/>
        <end position="147"/>
    </location>
</feature>
<evidence type="ECO:0000256" key="1">
    <source>
        <dbReference type="SAM" id="MobiDB-lite"/>
    </source>
</evidence>
<dbReference type="Proteomes" id="UP000002748">
    <property type="component" value="Unassembled WGS sequence"/>
</dbReference>
<feature type="region of interest" description="Disordered" evidence="1">
    <location>
        <begin position="119"/>
        <end position="151"/>
    </location>
</feature>
<dbReference type="AlphaFoldDB" id="J6F097"/>
<sequence>MPSASPVTESTLKSSAGKARKAPLTDVAAETVGTYVRFRRSGELPPQFLTHAQRALYRLVNLPTWPGGQLSSLNGEMEAIVNWHVKDMTPGDVEARVLVSMRRDLSSVRPFTYSETSVQRTLARSRPNPDERLLPRSCSGSSTDSSSTAFPETSPDLNIALEWGSFAVHSLVTAHKLGEGDPSDVSARLALAENLVQLASAHEAFGTALGAVLVNGTYARLLVLRPGLVAVENTAGAGSRRELKEALAGTEAQKAQGTQETRETQERQGSQSVADFCNNARVGSWPHQLRATELDSAGAYLDWARRAVDQLRPYSVHHAPGRLAFTPWHGDRVNEDIDGDATPKASATQLPEEEPATDGRDAPQSEDAPDEKEEEDEDDDGLPLGATARSFSFARTMRILTDSLRDWRVVAVSPGLIEQLAERVLG</sequence>
<dbReference type="GeneID" id="25983894"/>
<feature type="region of interest" description="Disordered" evidence="1">
    <location>
        <begin position="1"/>
        <end position="21"/>
    </location>
</feature>
<feature type="region of interest" description="Disordered" evidence="1">
    <location>
        <begin position="321"/>
        <end position="386"/>
    </location>
</feature>
<dbReference type="RefSeq" id="XP_014181504.1">
    <property type="nucleotide sequence ID" value="XM_014326029.1"/>
</dbReference>
<proteinExistence type="predicted"/>
<accession>J6F097</accession>
<dbReference type="HOGENOM" id="CLU_644339_0_0_1"/>
<protein>
    <submittedName>
        <fullName evidence="2">Uncharacterized protein</fullName>
    </submittedName>
</protein>
<organism evidence="2 3">
    <name type="scientific">Trichosporon asahii var. asahii (strain ATCC 90039 / CBS 2479 / JCM 2466 / KCTC 7840 / NBRC 103889/ NCYC 2677 / UAMH 7654)</name>
    <name type="common">Yeast</name>
    <dbReference type="NCBI Taxonomy" id="1186058"/>
    <lineage>
        <taxon>Eukaryota</taxon>
        <taxon>Fungi</taxon>
        <taxon>Dikarya</taxon>
        <taxon>Basidiomycota</taxon>
        <taxon>Agaricomycotina</taxon>
        <taxon>Tremellomycetes</taxon>
        <taxon>Trichosporonales</taxon>
        <taxon>Trichosporonaceae</taxon>
        <taxon>Trichosporon</taxon>
    </lineage>
</organism>